<feature type="domain" description="Acyl-CoA dehydrogenase/oxidase N-terminal" evidence="8">
    <location>
        <begin position="7"/>
        <end position="118"/>
    </location>
</feature>
<protein>
    <submittedName>
        <fullName evidence="9">Acyl-CoA dehydrogenase</fullName>
    </submittedName>
</protein>
<evidence type="ECO:0000313" key="10">
    <source>
        <dbReference type="Proteomes" id="UP000028488"/>
    </source>
</evidence>
<dbReference type="InterPro" id="IPR006089">
    <property type="entry name" value="Acyl-CoA_DH_CS"/>
</dbReference>
<dbReference type="InterPro" id="IPR009075">
    <property type="entry name" value="AcylCo_DH/oxidase_C"/>
</dbReference>
<dbReference type="InterPro" id="IPR009100">
    <property type="entry name" value="AcylCoA_DH/oxidase_NM_dom_sf"/>
</dbReference>
<evidence type="ECO:0000259" key="7">
    <source>
        <dbReference type="Pfam" id="PF02770"/>
    </source>
</evidence>
<feature type="domain" description="Acyl-CoA oxidase/dehydrogenase middle" evidence="7">
    <location>
        <begin position="122"/>
        <end position="216"/>
    </location>
</feature>
<dbReference type="GO" id="GO:0003995">
    <property type="term" value="F:acyl-CoA dehydrogenase activity"/>
    <property type="evidence" value="ECO:0007669"/>
    <property type="project" value="InterPro"/>
</dbReference>
<evidence type="ECO:0000313" key="9">
    <source>
        <dbReference type="EMBL" id="AII08482.1"/>
    </source>
</evidence>
<gene>
    <name evidence="9" type="ORF">EP51_29245</name>
</gene>
<dbReference type="Pfam" id="PF02770">
    <property type="entry name" value="Acyl-CoA_dh_M"/>
    <property type="match status" value="1"/>
</dbReference>
<dbReference type="PANTHER" id="PTHR43884:SF37">
    <property type="entry name" value="ACYL-COA DEHYDROGENASE"/>
    <property type="match status" value="1"/>
</dbReference>
<name>A0A076ET97_RHOOP</name>
<dbReference type="EMBL" id="CP008947">
    <property type="protein sequence ID" value="AII08482.1"/>
    <property type="molecule type" value="Genomic_DNA"/>
</dbReference>
<comment type="cofactor">
    <cofactor evidence="1 5">
        <name>FAD</name>
        <dbReference type="ChEBI" id="CHEBI:57692"/>
    </cofactor>
</comment>
<dbReference type="Pfam" id="PF02771">
    <property type="entry name" value="Acyl-CoA_dh_N"/>
    <property type="match status" value="1"/>
</dbReference>
<organism evidence="9 10">
    <name type="scientific">Rhodococcus opacus</name>
    <name type="common">Nocardia opaca</name>
    <dbReference type="NCBI Taxonomy" id="37919"/>
    <lineage>
        <taxon>Bacteria</taxon>
        <taxon>Bacillati</taxon>
        <taxon>Actinomycetota</taxon>
        <taxon>Actinomycetes</taxon>
        <taxon>Mycobacteriales</taxon>
        <taxon>Nocardiaceae</taxon>
        <taxon>Rhodococcus</taxon>
    </lineage>
</organism>
<evidence type="ECO:0000259" key="6">
    <source>
        <dbReference type="Pfam" id="PF00441"/>
    </source>
</evidence>
<dbReference type="RefSeq" id="WP_128641238.1">
    <property type="nucleotide sequence ID" value="NZ_CP008947.1"/>
</dbReference>
<dbReference type="InterPro" id="IPR036250">
    <property type="entry name" value="AcylCo_DH-like_C"/>
</dbReference>
<comment type="similarity">
    <text evidence="2 5">Belongs to the acyl-CoA dehydrogenase family.</text>
</comment>
<evidence type="ECO:0000256" key="2">
    <source>
        <dbReference type="ARBA" id="ARBA00009347"/>
    </source>
</evidence>
<dbReference type="Gene3D" id="1.10.540.10">
    <property type="entry name" value="Acyl-CoA dehydrogenase/oxidase, N-terminal domain"/>
    <property type="match status" value="1"/>
</dbReference>
<dbReference type="GO" id="GO:0050660">
    <property type="term" value="F:flavin adenine dinucleotide binding"/>
    <property type="evidence" value="ECO:0007669"/>
    <property type="project" value="InterPro"/>
</dbReference>
<dbReference type="PROSITE" id="PS00072">
    <property type="entry name" value="ACYL_COA_DH_1"/>
    <property type="match status" value="1"/>
</dbReference>
<keyword evidence="3 5" id="KW-0285">Flavoprotein</keyword>
<dbReference type="Proteomes" id="UP000028488">
    <property type="component" value="Chromosome"/>
</dbReference>
<dbReference type="CDD" id="cd00567">
    <property type="entry name" value="ACAD"/>
    <property type="match status" value="1"/>
</dbReference>
<dbReference type="InterPro" id="IPR013786">
    <property type="entry name" value="AcylCoA_DH/ox_N"/>
</dbReference>
<dbReference type="PANTHER" id="PTHR43884">
    <property type="entry name" value="ACYL-COA DEHYDROGENASE"/>
    <property type="match status" value="1"/>
</dbReference>
<dbReference type="InterPro" id="IPR006091">
    <property type="entry name" value="Acyl-CoA_Oxase/DH_mid-dom"/>
</dbReference>
<proteinExistence type="inferred from homology"/>
<keyword evidence="5" id="KW-0560">Oxidoreductase</keyword>
<evidence type="ECO:0000256" key="5">
    <source>
        <dbReference type="RuleBase" id="RU362125"/>
    </source>
</evidence>
<dbReference type="InterPro" id="IPR046373">
    <property type="entry name" value="Acyl-CoA_Oxase/DH_mid-dom_sf"/>
</dbReference>
<dbReference type="InterPro" id="IPR037069">
    <property type="entry name" value="AcylCoA_DH/ox_N_sf"/>
</dbReference>
<sequence length="384" mass="41489">MVSFAFTDEQEEFRKTLAAFSDRVLLPGYRDRAASTEFPFDIMKKIGDLGLLGIGLPEQYGGTGTEDPVLLGLATETLAYGDVNMASAPVQIGLVASQLALCRDEIQERYLPPLIRGEQTIAIALTEPGSGSDAGALTTTATAVDGGWRLSGEKTAISWAMNATAALVYAREPGSSRARGVSCFVVPLDAEGVIVSHMPGMGCLPLGWGSIHLSDVFIPESHLVGELGRGFHSVMDHFDFSRAALGLMCLGAAKQSLEEAAAYAKQRETFGQPLSEHQGLAFQFSEHATYLEGARWICYRALWLRETAQPHTALASMSKWWPPVVAKNAIEFAMRVHGNLGYSTESPLQQRYRDVTAYLVADGTAEIQKRIIAKGIFARGTVSL</sequence>
<feature type="domain" description="Acyl-CoA dehydrogenase/oxidase C-terminal" evidence="6">
    <location>
        <begin position="228"/>
        <end position="376"/>
    </location>
</feature>
<keyword evidence="4 5" id="KW-0274">FAD</keyword>
<evidence type="ECO:0000256" key="1">
    <source>
        <dbReference type="ARBA" id="ARBA00001974"/>
    </source>
</evidence>
<dbReference type="PIRSF" id="PIRSF016578">
    <property type="entry name" value="HsaA"/>
    <property type="match status" value="1"/>
</dbReference>
<evidence type="ECO:0000259" key="8">
    <source>
        <dbReference type="Pfam" id="PF02771"/>
    </source>
</evidence>
<dbReference type="eggNOG" id="COG1960">
    <property type="taxonomic scope" value="Bacteria"/>
</dbReference>
<dbReference type="Gene3D" id="1.20.140.10">
    <property type="entry name" value="Butyryl-CoA Dehydrogenase, subunit A, domain 3"/>
    <property type="match status" value="1"/>
</dbReference>
<dbReference type="Pfam" id="PF00441">
    <property type="entry name" value="Acyl-CoA_dh_1"/>
    <property type="match status" value="1"/>
</dbReference>
<dbReference type="SUPFAM" id="SSF47203">
    <property type="entry name" value="Acyl-CoA dehydrogenase C-terminal domain-like"/>
    <property type="match status" value="1"/>
</dbReference>
<evidence type="ECO:0000256" key="3">
    <source>
        <dbReference type="ARBA" id="ARBA00022630"/>
    </source>
</evidence>
<dbReference type="SUPFAM" id="SSF56645">
    <property type="entry name" value="Acyl-CoA dehydrogenase NM domain-like"/>
    <property type="match status" value="1"/>
</dbReference>
<dbReference type="AlphaFoldDB" id="A0A076ET97"/>
<accession>A0A076ET97</accession>
<reference evidence="9 10" key="1">
    <citation type="submission" date="2014-07" db="EMBL/GenBank/DDBJ databases">
        <title>Genome Sequence of Rhodococcus opacus Strain R7, a Biodegrader of Mono- and Polycyclic Aromatic Hydrocarbons.</title>
        <authorList>
            <person name="Di Gennaro P."/>
            <person name="Zampolli J."/>
            <person name="Presti I."/>
            <person name="Cappelletti M."/>
            <person name="D'Ursi P."/>
            <person name="Orro A."/>
            <person name="Mezzelani A."/>
            <person name="Milanesi L."/>
        </authorList>
    </citation>
    <scope>NUCLEOTIDE SEQUENCE [LARGE SCALE GENOMIC DNA]</scope>
    <source>
        <strain evidence="9 10">R7</strain>
    </source>
</reference>
<dbReference type="Gene3D" id="2.40.110.10">
    <property type="entry name" value="Butyryl-CoA Dehydrogenase, subunit A, domain 2"/>
    <property type="match status" value="1"/>
</dbReference>
<evidence type="ECO:0000256" key="4">
    <source>
        <dbReference type="ARBA" id="ARBA00022827"/>
    </source>
</evidence>